<accession>A0AAV0CAH9</accession>
<evidence type="ECO:0000313" key="3">
    <source>
        <dbReference type="EMBL" id="CAH9069480.1"/>
    </source>
</evidence>
<feature type="compositionally biased region" description="Basic and acidic residues" evidence="1">
    <location>
        <begin position="148"/>
        <end position="157"/>
    </location>
</feature>
<dbReference type="EMBL" id="CAMAPF010000016">
    <property type="protein sequence ID" value="CAH9069480.1"/>
    <property type="molecule type" value="Genomic_DNA"/>
</dbReference>
<name>A0AAV0CAH9_9ASTE</name>
<proteinExistence type="predicted"/>
<feature type="region of interest" description="Disordered" evidence="1">
    <location>
        <begin position="134"/>
        <end position="172"/>
    </location>
</feature>
<comment type="caution">
    <text evidence="3">The sequence shown here is derived from an EMBL/GenBank/DDBJ whole genome shotgun (WGS) entry which is preliminary data.</text>
</comment>
<dbReference type="InterPro" id="IPR054722">
    <property type="entry name" value="PolX-like_BBD"/>
</dbReference>
<keyword evidence="4" id="KW-1185">Reference proteome</keyword>
<protein>
    <recommendedName>
        <fullName evidence="2">Retrovirus-related Pol polyprotein from transposon TNT 1-94-like beta-barrel domain-containing protein</fullName>
    </recommendedName>
</protein>
<gene>
    <name evidence="3" type="ORF">CEPIT_LOCUS3097</name>
</gene>
<feature type="domain" description="Retrovirus-related Pol polyprotein from transposon TNT 1-94-like beta-barrel" evidence="2">
    <location>
        <begin position="226"/>
        <end position="274"/>
    </location>
</feature>
<evidence type="ECO:0000259" key="2">
    <source>
        <dbReference type="Pfam" id="PF22936"/>
    </source>
</evidence>
<dbReference type="PANTHER" id="PTHR34222:SF96">
    <property type="entry name" value="GAG-PRE-INTEGRASE DOMAIN, GAG-POLYPEPTIDE OF LTR COPIA-TYPE-RELATED"/>
    <property type="match status" value="1"/>
</dbReference>
<organism evidence="3 4">
    <name type="scientific">Cuscuta epithymum</name>
    <dbReference type="NCBI Taxonomy" id="186058"/>
    <lineage>
        <taxon>Eukaryota</taxon>
        <taxon>Viridiplantae</taxon>
        <taxon>Streptophyta</taxon>
        <taxon>Embryophyta</taxon>
        <taxon>Tracheophyta</taxon>
        <taxon>Spermatophyta</taxon>
        <taxon>Magnoliopsida</taxon>
        <taxon>eudicotyledons</taxon>
        <taxon>Gunneridae</taxon>
        <taxon>Pentapetalae</taxon>
        <taxon>asterids</taxon>
        <taxon>lamiids</taxon>
        <taxon>Solanales</taxon>
        <taxon>Convolvulaceae</taxon>
        <taxon>Cuscuteae</taxon>
        <taxon>Cuscuta</taxon>
        <taxon>Cuscuta subgen. Cuscuta</taxon>
    </lineage>
</organism>
<dbReference type="PANTHER" id="PTHR34222">
    <property type="entry name" value="GAG_PRE-INTEGRS DOMAIN-CONTAINING PROTEIN"/>
    <property type="match status" value="1"/>
</dbReference>
<dbReference type="AlphaFoldDB" id="A0AAV0CAH9"/>
<sequence length="286" mass="32008">MRWHPSPRPRSCGKCSCNITKKINEARDRDRLYDFLMGLDDYYSQLKSQILATQPIPTLTAAYHLISEGEQHRMIATSRKAGLEGSAFQAQAKSTSDPNRKINGKEVRYCTHCGKSNHTHETCFEIIGYPANWNTRTKDGRPQGSRVADQRSTRSNDRFGNPQKRGGPPHVAHVEQPTDNVLGFSDEQLQRLAQFMRAEFFQGTTSEDHSDPQINMAGKMDFQQTWIIDSGATEHITCDEALLTNIMANPSESPVRIPNGDIVAVHYVGSVELSNGLTLEEADWSG</sequence>
<dbReference type="Proteomes" id="UP001152523">
    <property type="component" value="Unassembled WGS sequence"/>
</dbReference>
<evidence type="ECO:0000256" key="1">
    <source>
        <dbReference type="SAM" id="MobiDB-lite"/>
    </source>
</evidence>
<reference evidence="3" key="1">
    <citation type="submission" date="2022-07" db="EMBL/GenBank/DDBJ databases">
        <authorList>
            <person name="Macas J."/>
            <person name="Novak P."/>
            <person name="Neumann P."/>
        </authorList>
    </citation>
    <scope>NUCLEOTIDE SEQUENCE</scope>
</reference>
<dbReference type="Pfam" id="PF22936">
    <property type="entry name" value="Pol_BBD"/>
    <property type="match status" value="1"/>
</dbReference>
<evidence type="ECO:0000313" key="4">
    <source>
        <dbReference type="Proteomes" id="UP001152523"/>
    </source>
</evidence>